<accession>A0AAN7PCM0</accession>
<dbReference type="GO" id="GO:0016020">
    <property type="term" value="C:membrane"/>
    <property type="evidence" value="ECO:0007669"/>
    <property type="project" value="TreeGrafter"/>
</dbReference>
<dbReference type="PROSITE" id="PS50191">
    <property type="entry name" value="CRAL_TRIO"/>
    <property type="match status" value="1"/>
</dbReference>
<organism evidence="2 3">
    <name type="scientific">Aquatica leii</name>
    <dbReference type="NCBI Taxonomy" id="1421715"/>
    <lineage>
        <taxon>Eukaryota</taxon>
        <taxon>Metazoa</taxon>
        <taxon>Ecdysozoa</taxon>
        <taxon>Arthropoda</taxon>
        <taxon>Hexapoda</taxon>
        <taxon>Insecta</taxon>
        <taxon>Pterygota</taxon>
        <taxon>Neoptera</taxon>
        <taxon>Endopterygota</taxon>
        <taxon>Coleoptera</taxon>
        <taxon>Polyphaga</taxon>
        <taxon>Elateriformia</taxon>
        <taxon>Elateroidea</taxon>
        <taxon>Lampyridae</taxon>
        <taxon>Luciolinae</taxon>
        <taxon>Aquatica</taxon>
    </lineage>
</organism>
<evidence type="ECO:0000259" key="1">
    <source>
        <dbReference type="PROSITE" id="PS50191"/>
    </source>
</evidence>
<dbReference type="InterPro" id="IPR036865">
    <property type="entry name" value="CRAL-TRIO_dom_sf"/>
</dbReference>
<gene>
    <name evidence="2" type="ORF">RN001_007907</name>
</gene>
<keyword evidence="3" id="KW-1185">Reference proteome</keyword>
<dbReference type="PRINTS" id="PR00180">
    <property type="entry name" value="CRETINALDHBP"/>
</dbReference>
<evidence type="ECO:0000313" key="3">
    <source>
        <dbReference type="Proteomes" id="UP001353858"/>
    </source>
</evidence>
<evidence type="ECO:0000313" key="2">
    <source>
        <dbReference type="EMBL" id="KAK4879761.1"/>
    </source>
</evidence>
<dbReference type="PANTHER" id="PTHR10174">
    <property type="entry name" value="ALPHA-TOCOPHEROL TRANSFER PROTEIN-RELATED"/>
    <property type="match status" value="1"/>
</dbReference>
<protein>
    <recommendedName>
        <fullName evidence="1">CRAL-TRIO domain-containing protein</fullName>
    </recommendedName>
</protein>
<name>A0AAN7PCM0_9COLE</name>
<dbReference type="AlphaFoldDB" id="A0AAN7PCM0"/>
<dbReference type="InterPro" id="IPR036273">
    <property type="entry name" value="CRAL/TRIO_N_dom_sf"/>
</dbReference>
<dbReference type="SUPFAM" id="SSF52087">
    <property type="entry name" value="CRAL/TRIO domain"/>
    <property type="match status" value="1"/>
</dbReference>
<dbReference type="Gene3D" id="3.40.525.10">
    <property type="entry name" value="CRAL-TRIO lipid binding domain"/>
    <property type="match status" value="1"/>
</dbReference>
<sequence>MSVNHTIMAVRTLPSDLQKIAANEINEEPNRVPSDIQAIKEWMIKEPHLNGRTEDQWILRYLRGCKFSIQFTKDKIDNYYSLRSTVPQFFKNRDPMLPEIQHALNQKITTALNTNISGPQTVILRLENWDERTTLATLAKINLMVLEILLNENDYMLLGQYAIIDLQNLDLVRLSELSVTAIRNLAALHYAYPVRPKCIIFLNAPTLVMTLYNTFSYLLNEKIRNRVRFYSKKNLKSIQEMIPISILPKEYGGEACWDKLGDYWKQKVESYRDWFIDDDKYGVDESKRLKKKYDLDYVDGNFRKLEVD</sequence>
<dbReference type="CDD" id="cd00170">
    <property type="entry name" value="SEC14"/>
    <property type="match status" value="1"/>
</dbReference>
<proteinExistence type="predicted"/>
<dbReference type="Gene3D" id="1.20.5.1200">
    <property type="entry name" value="Alpha-tocopherol transfer"/>
    <property type="match status" value="1"/>
</dbReference>
<dbReference type="PANTHER" id="PTHR10174:SF216">
    <property type="entry name" value="CRAL-TRIO DOMAIN-CONTAINING PROTEIN-RELATED"/>
    <property type="match status" value="1"/>
</dbReference>
<dbReference type="Proteomes" id="UP001353858">
    <property type="component" value="Unassembled WGS sequence"/>
</dbReference>
<dbReference type="Gene3D" id="1.10.8.20">
    <property type="entry name" value="N-terminal domain of phosphatidylinositol transfer protein sec14p"/>
    <property type="match status" value="1"/>
</dbReference>
<dbReference type="EMBL" id="JARPUR010000003">
    <property type="protein sequence ID" value="KAK4879761.1"/>
    <property type="molecule type" value="Genomic_DNA"/>
</dbReference>
<reference evidence="3" key="1">
    <citation type="submission" date="2023-01" db="EMBL/GenBank/DDBJ databases">
        <title>Key to firefly adult light organ development and bioluminescence: homeobox transcription factors regulate luciferase expression and transportation to peroxisome.</title>
        <authorList>
            <person name="Fu X."/>
        </authorList>
    </citation>
    <scope>NUCLEOTIDE SEQUENCE [LARGE SCALE GENOMIC DNA]</scope>
</reference>
<dbReference type="Pfam" id="PF00650">
    <property type="entry name" value="CRAL_TRIO"/>
    <property type="match status" value="1"/>
</dbReference>
<dbReference type="InterPro" id="IPR001251">
    <property type="entry name" value="CRAL-TRIO_dom"/>
</dbReference>
<dbReference type="SUPFAM" id="SSF46938">
    <property type="entry name" value="CRAL/TRIO N-terminal domain"/>
    <property type="match status" value="1"/>
</dbReference>
<comment type="caution">
    <text evidence="2">The sequence shown here is derived from an EMBL/GenBank/DDBJ whole genome shotgun (WGS) entry which is preliminary data.</text>
</comment>
<dbReference type="GO" id="GO:1902936">
    <property type="term" value="F:phosphatidylinositol bisphosphate binding"/>
    <property type="evidence" value="ECO:0007669"/>
    <property type="project" value="TreeGrafter"/>
</dbReference>
<feature type="domain" description="CRAL-TRIO" evidence="1">
    <location>
        <begin position="96"/>
        <end position="259"/>
    </location>
</feature>